<dbReference type="EMBL" id="LUGG01000006">
    <property type="protein sequence ID" value="OBZ73849.1"/>
    <property type="molecule type" value="Genomic_DNA"/>
</dbReference>
<sequence>MSHPEHPQTPSAAGSLLTNRPSTPTQLHRTPNPSIPRSAKQSSTQERAVSEKHNKLTKHRIQLAKEMQGAFVEVELVVFNKKYTPSNIRGPPRNKAFKFNVKFKSEKNMYSGLCDGLNNALPPESGFVVKDTGNWEDLTADAGNHKRRNDKQPALGIYPTNDAALAAFTLDKKTLNQSKGTSIDARRPHMAKVSWAWLSVPTEVKADDSMAAFSYADGKEFLPDNDAARKARGQLADYAMHVLARQHRQFLFMIAICRDRARLLRWDRVGAVVSKPFDYIKSPELLGGWVYRYAKMTPAQRGFDPTATLATSDEVDMLKAAANSLTGFSEYAKQCLVDIIRPGWPIHKIEIGNGDDKRYFLVGYAMTASLSPTGRGTKGLVAYDITERIPVFMKDTWLPDSTEIHTERQVYERLQQHGAQNIATLLYSEDVGSPTPQRTRTQDLVGQFDKMILARIHCRLVFKEIGRSLQMYRNSNEMVFVIACAIVAHQQAWEKAGVLHRDISDGNVLIYDGSSGPVGILNDWDLARYKEELMKPAIQKSRSGTWQFMSALLLMRPEKQYTLSDDLESFIHLVNWLSLKYHRHKFSDSPTALASLIHKEYDECYISPDGCYDVGGESKLTRIQTGLPPVQLSDASALATLLRSLATLLKLHYETLDPSPFLLSGTAASTSTAPEVPTLSLDLPMLQPGKTNDPVFHNHNLVIMAFRDVVGKDTKARWIPNDKVYNKVATYTNSGTPVMSAWSSGTKRKAEEVLAPADNEEQPTHKKSKKSRKRATVKRNKTSRSTSNLPPIAEEVDDA</sequence>
<dbReference type="Gene3D" id="1.10.510.10">
    <property type="entry name" value="Transferase(Phosphotransferase) domain 1"/>
    <property type="match status" value="1"/>
</dbReference>
<evidence type="ECO:0000313" key="4">
    <source>
        <dbReference type="Proteomes" id="UP000092993"/>
    </source>
</evidence>
<dbReference type="OrthoDB" id="2802734at2759"/>
<feature type="domain" description="Fungal-type protein kinase" evidence="2">
    <location>
        <begin position="225"/>
        <end position="432"/>
    </location>
</feature>
<feature type="domain" description="Fungal-type protein kinase" evidence="2">
    <location>
        <begin position="452"/>
        <end position="577"/>
    </location>
</feature>
<reference evidence="3 4" key="1">
    <citation type="submission" date="2016-03" db="EMBL/GenBank/DDBJ databases">
        <title>Whole genome sequencing of Grifola frondosa 9006-11.</title>
        <authorList>
            <person name="Min B."/>
            <person name="Park H."/>
            <person name="Kim J.-G."/>
            <person name="Cho H."/>
            <person name="Oh Y.-L."/>
            <person name="Kong W.-S."/>
            <person name="Choi I.-G."/>
        </authorList>
    </citation>
    <scope>NUCLEOTIDE SEQUENCE [LARGE SCALE GENOMIC DNA]</scope>
    <source>
        <strain evidence="3 4">9006-11</strain>
    </source>
</reference>
<dbReference type="PANTHER" id="PTHR38248">
    <property type="entry name" value="FUNK1 6"/>
    <property type="match status" value="1"/>
</dbReference>
<dbReference type="Proteomes" id="UP000092993">
    <property type="component" value="Unassembled WGS sequence"/>
</dbReference>
<proteinExistence type="predicted"/>
<protein>
    <recommendedName>
        <fullName evidence="2">Fungal-type protein kinase domain-containing protein</fullName>
    </recommendedName>
</protein>
<organism evidence="3 4">
    <name type="scientific">Grifola frondosa</name>
    <name type="common">Maitake</name>
    <name type="synonym">Polyporus frondosus</name>
    <dbReference type="NCBI Taxonomy" id="5627"/>
    <lineage>
        <taxon>Eukaryota</taxon>
        <taxon>Fungi</taxon>
        <taxon>Dikarya</taxon>
        <taxon>Basidiomycota</taxon>
        <taxon>Agaricomycotina</taxon>
        <taxon>Agaricomycetes</taxon>
        <taxon>Polyporales</taxon>
        <taxon>Grifolaceae</taxon>
        <taxon>Grifola</taxon>
    </lineage>
</organism>
<gene>
    <name evidence="3" type="ORF">A0H81_06455</name>
</gene>
<evidence type="ECO:0000259" key="2">
    <source>
        <dbReference type="Pfam" id="PF17667"/>
    </source>
</evidence>
<dbReference type="PANTHER" id="PTHR38248:SF2">
    <property type="entry name" value="FUNK1 11"/>
    <property type="match status" value="1"/>
</dbReference>
<evidence type="ECO:0000256" key="1">
    <source>
        <dbReference type="SAM" id="MobiDB-lite"/>
    </source>
</evidence>
<evidence type="ECO:0000313" key="3">
    <source>
        <dbReference type="EMBL" id="OBZ73849.1"/>
    </source>
</evidence>
<dbReference type="Pfam" id="PF17667">
    <property type="entry name" value="Pkinase_fungal"/>
    <property type="match status" value="2"/>
</dbReference>
<feature type="region of interest" description="Disordered" evidence="1">
    <location>
        <begin position="1"/>
        <end position="55"/>
    </location>
</feature>
<feature type="compositionally biased region" description="Polar residues" evidence="1">
    <location>
        <begin position="736"/>
        <end position="745"/>
    </location>
</feature>
<feature type="region of interest" description="Disordered" evidence="1">
    <location>
        <begin position="736"/>
        <end position="799"/>
    </location>
</feature>
<feature type="compositionally biased region" description="Basic residues" evidence="1">
    <location>
        <begin position="765"/>
        <end position="782"/>
    </location>
</feature>
<dbReference type="OMA" id="WHARIFR"/>
<comment type="caution">
    <text evidence="3">The sequence shown here is derived from an EMBL/GenBank/DDBJ whole genome shotgun (WGS) entry which is preliminary data.</text>
</comment>
<dbReference type="AlphaFoldDB" id="A0A1C7MBR4"/>
<dbReference type="InterPro" id="IPR040976">
    <property type="entry name" value="Pkinase_fungal"/>
</dbReference>
<keyword evidence="4" id="KW-1185">Reference proteome</keyword>
<feature type="compositionally biased region" description="Polar residues" evidence="1">
    <location>
        <begin position="8"/>
        <end position="32"/>
    </location>
</feature>
<accession>A0A1C7MBR4</accession>
<dbReference type="InterPro" id="IPR011009">
    <property type="entry name" value="Kinase-like_dom_sf"/>
</dbReference>
<name>A0A1C7MBR4_GRIFR</name>
<dbReference type="SUPFAM" id="SSF56112">
    <property type="entry name" value="Protein kinase-like (PK-like)"/>
    <property type="match status" value="1"/>
</dbReference>